<sequence>MSKNLANFSHFQALEDGRIDENMLALSIGLATTGVYGLARAVNSEQWYRNIILHDSLYSCEQLLEFVYPELAKQNSWKLPVWYYISKANIKSELAEEKAPTLYSDIVTESMIKNTRSAIGNRTTWQIWRDENNNLLKAIRLLSCIPEEKVDIVQYQNILETIFRENINILSSLDSPNRSNLNRMIRIYDFLKYGQKKTP</sequence>
<comment type="caution">
    <text evidence="1">The sequence shown here is derived from an EMBL/GenBank/DDBJ whole genome shotgun (WGS) entry which is preliminary data.</text>
</comment>
<dbReference type="AlphaFoldDB" id="A0A7X3SI27"/>
<accession>A0A7X3SI27</accession>
<proteinExistence type="predicted"/>
<protein>
    <submittedName>
        <fullName evidence="1">Uncharacterized protein</fullName>
    </submittedName>
</protein>
<reference evidence="1 2" key="1">
    <citation type="submission" date="2019-12" db="EMBL/GenBank/DDBJ databases">
        <title>Sporaefaciens musculi gen. nov., sp. nov., a novel bacterium isolated from the caecum of an obese mouse.</title>
        <authorList>
            <person name="Rasmussen T.S."/>
            <person name="Streidl T."/>
            <person name="Hitch T.C.A."/>
            <person name="Wortmann E."/>
            <person name="Deptula P."/>
            <person name="Hansen M."/>
            <person name="Nielsen D.S."/>
            <person name="Clavel T."/>
            <person name="Vogensen F.K."/>
        </authorList>
    </citation>
    <scope>NUCLEOTIDE SEQUENCE [LARGE SCALE GENOMIC DNA]</scope>
    <source>
        <strain evidence="1 2">WCA-9-b2</strain>
    </source>
</reference>
<dbReference type="EMBL" id="WUQX01000001">
    <property type="protein sequence ID" value="MXP75010.1"/>
    <property type="molecule type" value="Genomic_DNA"/>
</dbReference>
<evidence type="ECO:0000313" key="1">
    <source>
        <dbReference type="EMBL" id="MXP75010.1"/>
    </source>
</evidence>
<gene>
    <name evidence="1" type="ORF">GN277_06330</name>
</gene>
<dbReference type="RefSeq" id="WP_159750327.1">
    <property type="nucleotide sequence ID" value="NZ_WUQX01000001.1"/>
</dbReference>
<evidence type="ECO:0000313" key="2">
    <source>
        <dbReference type="Proteomes" id="UP000460412"/>
    </source>
</evidence>
<dbReference type="Proteomes" id="UP000460412">
    <property type="component" value="Unassembled WGS sequence"/>
</dbReference>
<organism evidence="1 2">
    <name type="scientific">Sporofaciens musculi</name>
    <dbReference type="NCBI Taxonomy" id="2681861"/>
    <lineage>
        <taxon>Bacteria</taxon>
        <taxon>Bacillati</taxon>
        <taxon>Bacillota</taxon>
        <taxon>Clostridia</taxon>
        <taxon>Lachnospirales</taxon>
        <taxon>Lachnospiraceae</taxon>
        <taxon>Sporofaciens</taxon>
    </lineage>
</organism>
<name>A0A7X3SI27_9FIRM</name>
<keyword evidence="2" id="KW-1185">Reference proteome</keyword>